<dbReference type="STRING" id="1123380.SAMN02745199_1608"/>
<dbReference type="RefSeq" id="WP_073073945.1">
    <property type="nucleotide sequence ID" value="NZ_FQXN01000008.1"/>
</dbReference>
<organism evidence="2 3">
    <name type="scientific">Thermosipho atlanticus DSM 15807</name>
    <dbReference type="NCBI Taxonomy" id="1123380"/>
    <lineage>
        <taxon>Bacteria</taxon>
        <taxon>Thermotogati</taxon>
        <taxon>Thermotogota</taxon>
        <taxon>Thermotogae</taxon>
        <taxon>Thermotogales</taxon>
        <taxon>Fervidobacteriaceae</taxon>
        <taxon>Thermosipho</taxon>
    </lineage>
</organism>
<gene>
    <name evidence="2" type="ORF">SAMN02745199_1608</name>
</gene>
<dbReference type="EMBL" id="FQXN01000008">
    <property type="protein sequence ID" value="SHH57733.1"/>
    <property type="molecule type" value="Genomic_DNA"/>
</dbReference>
<name>A0A1M5U4W7_9BACT</name>
<sequence>MKAVRVKIEQETANYKIPVAFSLRESYPLPPYSTVIGMIHNLCNFEEYKKMKLSICGRHYSKFYDMFTRYEFSPENRFEEKRHQLIVNGYGITKGIGTTEVLVNVELIIHIVPEDDTLLSVIETALKFPKEYPSLGRREDLAIIREVKIVDIEKVMLEKSLRLKDELKNYSYYIPTNYVNAIKFRNKLEEYSIVGTYYDLNKNYILEKFGKNKFYRKWKKVKVLYSSNILSLLKGYEFLIDQDENPVFLV</sequence>
<accession>A0A1M5U4W7</accession>
<dbReference type="GO" id="GO:0051607">
    <property type="term" value="P:defense response to virus"/>
    <property type="evidence" value="ECO:0007669"/>
    <property type="project" value="UniProtKB-KW"/>
</dbReference>
<evidence type="ECO:0000256" key="1">
    <source>
        <dbReference type="ARBA" id="ARBA00023118"/>
    </source>
</evidence>
<dbReference type="NCBIfam" id="TIGR02593">
    <property type="entry name" value="CRISPR_cas5"/>
    <property type="match status" value="1"/>
</dbReference>
<protein>
    <submittedName>
        <fullName evidence="2">CRISPR-associated protein Cas5t</fullName>
    </submittedName>
</protein>
<dbReference type="InterPro" id="IPR013337">
    <property type="entry name" value="CRISPR-assoc_prot_Cas5_Tneap"/>
</dbReference>
<proteinExistence type="predicted"/>
<evidence type="ECO:0000313" key="3">
    <source>
        <dbReference type="Proteomes" id="UP000242592"/>
    </source>
</evidence>
<keyword evidence="3" id="KW-1185">Reference proteome</keyword>
<dbReference type="AlphaFoldDB" id="A0A1M5U4W7"/>
<dbReference type="InterPro" id="IPR013422">
    <property type="entry name" value="CRISPR-assoc_prot_Cas5_N"/>
</dbReference>
<keyword evidence="1" id="KW-0051">Antiviral defense</keyword>
<reference evidence="3" key="1">
    <citation type="submission" date="2016-11" db="EMBL/GenBank/DDBJ databases">
        <authorList>
            <person name="Varghese N."/>
            <person name="Submissions S."/>
        </authorList>
    </citation>
    <scope>NUCLEOTIDE SEQUENCE [LARGE SCALE GENOMIC DNA]</scope>
    <source>
        <strain evidence="3">DSM 15807</strain>
    </source>
</reference>
<dbReference type="NCBIfam" id="TIGR01895">
    <property type="entry name" value="cas_Cas5t"/>
    <property type="match status" value="1"/>
</dbReference>
<dbReference type="OrthoDB" id="9782505at2"/>
<evidence type="ECO:0000313" key="2">
    <source>
        <dbReference type="EMBL" id="SHH57733.1"/>
    </source>
</evidence>
<dbReference type="Proteomes" id="UP000242592">
    <property type="component" value="Unassembled WGS sequence"/>
</dbReference>